<dbReference type="InterPro" id="IPR015300">
    <property type="entry name" value="DNA-bd_pseudobarrel_sf"/>
</dbReference>
<dbReference type="GO" id="GO:0005634">
    <property type="term" value="C:nucleus"/>
    <property type="evidence" value="ECO:0007669"/>
    <property type="project" value="UniProtKB-SubCell"/>
</dbReference>
<dbReference type="EMBL" id="KZ451969">
    <property type="protein sequence ID" value="PKA57293.1"/>
    <property type="molecule type" value="Genomic_DNA"/>
</dbReference>
<reference evidence="6 7" key="1">
    <citation type="journal article" date="2017" name="Nature">
        <title>The Apostasia genome and the evolution of orchids.</title>
        <authorList>
            <person name="Zhang G.Q."/>
            <person name="Liu K.W."/>
            <person name="Li Z."/>
            <person name="Lohaus R."/>
            <person name="Hsiao Y.Y."/>
            <person name="Niu S.C."/>
            <person name="Wang J.Y."/>
            <person name="Lin Y.C."/>
            <person name="Xu Q."/>
            <person name="Chen L.J."/>
            <person name="Yoshida K."/>
            <person name="Fujiwara S."/>
            <person name="Wang Z.W."/>
            <person name="Zhang Y.Q."/>
            <person name="Mitsuda N."/>
            <person name="Wang M."/>
            <person name="Liu G.H."/>
            <person name="Pecoraro L."/>
            <person name="Huang H.X."/>
            <person name="Xiao X.J."/>
            <person name="Lin M."/>
            <person name="Wu X.Y."/>
            <person name="Wu W.L."/>
            <person name="Chen Y.Y."/>
            <person name="Chang S.B."/>
            <person name="Sakamoto S."/>
            <person name="Ohme-Takagi M."/>
            <person name="Yagi M."/>
            <person name="Zeng S.J."/>
            <person name="Shen C.Y."/>
            <person name="Yeh C.M."/>
            <person name="Luo Y.B."/>
            <person name="Tsai W.C."/>
            <person name="Van de Peer Y."/>
            <person name="Liu Z.J."/>
        </authorList>
    </citation>
    <scope>NUCLEOTIDE SEQUENCE [LARGE SCALE GENOMIC DNA]</scope>
    <source>
        <strain evidence="7">cv. Shenzhen</strain>
        <tissue evidence="6">Stem</tissue>
    </source>
</reference>
<keyword evidence="7" id="KW-1185">Reference proteome</keyword>
<dbReference type="PANTHER" id="PTHR31140">
    <property type="entry name" value="B3 DOMAIN-CONTAINING TRANSCRIPTION FACTOR ABI3"/>
    <property type="match status" value="1"/>
</dbReference>
<evidence type="ECO:0000256" key="4">
    <source>
        <dbReference type="ARBA" id="ARBA00023163"/>
    </source>
</evidence>
<evidence type="ECO:0000256" key="5">
    <source>
        <dbReference type="ARBA" id="ARBA00023242"/>
    </source>
</evidence>
<dbReference type="PANTHER" id="PTHR31140:SF81">
    <property type="entry name" value="B3 DOMAIN-CONTAINING TRANSCRIPTION FACTOR ABI3"/>
    <property type="match status" value="1"/>
</dbReference>
<evidence type="ECO:0000313" key="6">
    <source>
        <dbReference type="EMBL" id="PKA57293.1"/>
    </source>
</evidence>
<evidence type="ECO:0000256" key="2">
    <source>
        <dbReference type="ARBA" id="ARBA00023015"/>
    </source>
</evidence>
<accession>A0A2I0AP29</accession>
<dbReference type="OrthoDB" id="757982at2759"/>
<gene>
    <name evidence="6" type="primary">LFL1</name>
    <name evidence="6" type="ORF">AXF42_Ash002597</name>
</gene>
<evidence type="ECO:0000256" key="3">
    <source>
        <dbReference type="ARBA" id="ARBA00023125"/>
    </source>
</evidence>
<protein>
    <submittedName>
        <fullName evidence="6">B3 domain-containing protein LFL1</fullName>
    </submittedName>
</protein>
<proteinExistence type="predicted"/>
<keyword evidence="5" id="KW-0539">Nucleus</keyword>
<sequence>MQQLMEGLRFLLQKELRNSDVSSLGRIVLPKRETESHLPVLTAREGISLPMQDLETSQLWSFKFRFWPNNKSRMYILESTAQFNGKLDSMFQVIRARKAGCQEQLLVDPMPVIEDGIFDSIIPDIVVARARYSDLYLPLAEGMNMALGMNCAFSADFSMSFLPDDGLGSSSSCMESLSLDDFY</sequence>
<dbReference type="SUPFAM" id="SSF101936">
    <property type="entry name" value="DNA-binding pseudobarrel domain"/>
    <property type="match status" value="1"/>
</dbReference>
<dbReference type="AlphaFoldDB" id="A0A2I0AP29"/>
<dbReference type="STRING" id="1088818.A0A2I0AP29"/>
<name>A0A2I0AP29_9ASPA</name>
<organism evidence="6 7">
    <name type="scientific">Apostasia shenzhenica</name>
    <dbReference type="NCBI Taxonomy" id="1088818"/>
    <lineage>
        <taxon>Eukaryota</taxon>
        <taxon>Viridiplantae</taxon>
        <taxon>Streptophyta</taxon>
        <taxon>Embryophyta</taxon>
        <taxon>Tracheophyta</taxon>
        <taxon>Spermatophyta</taxon>
        <taxon>Magnoliopsida</taxon>
        <taxon>Liliopsida</taxon>
        <taxon>Asparagales</taxon>
        <taxon>Orchidaceae</taxon>
        <taxon>Apostasioideae</taxon>
        <taxon>Apostasia</taxon>
    </lineage>
</organism>
<dbReference type="InterPro" id="IPR044800">
    <property type="entry name" value="LEC2-like"/>
</dbReference>
<keyword evidence="3" id="KW-0238">DNA-binding</keyword>
<dbReference type="Proteomes" id="UP000236161">
    <property type="component" value="Unassembled WGS sequence"/>
</dbReference>
<dbReference type="Gene3D" id="2.40.330.10">
    <property type="entry name" value="DNA-binding pseudobarrel domain"/>
    <property type="match status" value="1"/>
</dbReference>
<evidence type="ECO:0000313" key="7">
    <source>
        <dbReference type="Proteomes" id="UP000236161"/>
    </source>
</evidence>
<dbReference type="GO" id="GO:0003700">
    <property type="term" value="F:DNA-binding transcription factor activity"/>
    <property type="evidence" value="ECO:0007669"/>
    <property type="project" value="InterPro"/>
</dbReference>
<keyword evidence="2" id="KW-0805">Transcription regulation</keyword>
<keyword evidence="4" id="KW-0804">Transcription</keyword>
<dbReference type="GO" id="GO:0003677">
    <property type="term" value="F:DNA binding"/>
    <property type="evidence" value="ECO:0007669"/>
    <property type="project" value="UniProtKB-KW"/>
</dbReference>
<evidence type="ECO:0000256" key="1">
    <source>
        <dbReference type="ARBA" id="ARBA00004123"/>
    </source>
</evidence>
<comment type="subcellular location">
    <subcellularLocation>
        <location evidence="1">Nucleus</location>
    </subcellularLocation>
</comment>